<dbReference type="GO" id="GO:0055087">
    <property type="term" value="C:Ski complex"/>
    <property type="evidence" value="ECO:0007669"/>
    <property type="project" value="TreeGrafter"/>
</dbReference>
<dbReference type="GO" id="GO:0003676">
    <property type="term" value="F:nucleic acid binding"/>
    <property type="evidence" value="ECO:0007669"/>
    <property type="project" value="InterPro"/>
</dbReference>
<organism evidence="8 9">
    <name type="scientific">Rhodococcus ruber</name>
    <dbReference type="NCBI Taxonomy" id="1830"/>
    <lineage>
        <taxon>Bacteria</taxon>
        <taxon>Bacillati</taxon>
        <taxon>Actinomycetota</taxon>
        <taxon>Actinomycetes</taxon>
        <taxon>Mycobacteriales</taxon>
        <taxon>Nocardiaceae</taxon>
        <taxon>Rhodococcus</taxon>
    </lineage>
</organism>
<dbReference type="GO" id="GO:0016787">
    <property type="term" value="F:hydrolase activity"/>
    <property type="evidence" value="ECO:0007669"/>
    <property type="project" value="UniProtKB-KW"/>
</dbReference>
<accession>A0A098BQJ2</accession>
<evidence type="ECO:0000256" key="5">
    <source>
        <dbReference type="SAM" id="MobiDB-lite"/>
    </source>
</evidence>
<dbReference type="Pfam" id="PF00270">
    <property type="entry name" value="DEAD"/>
    <property type="match status" value="1"/>
</dbReference>
<evidence type="ECO:0000259" key="7">
    <source>
        <dbReference type="PROSITE" id="PS51194"/>
    </source>
</evidence>
<dbReference type="Pfam" id="PF08148">
    <property type="entry name" value="DSHCT"/>
    <property type="match status" value="1"/>
</dbReference>
<dbReference type="SMART" id="SM00490">
    <property type="entry name" value="HELICc"/>
    <property type="match status" value="1"/>
</dbReference>
<dbReference type="PANTHER" id="PTHR12131:SF1">
    <property type="entry name" value="ATP-DEPENDENT RNA HELICASE SUPV3L1, MITOCHONDRIAL-RELATED"/>
    <property type="match status" value="1"/>
</dbReference>
<evidence type="ECO:0000256" key="2">
    <source>
        <dbReference type="ARBA" id="ARBA00022801"/>
    </source>
</evidence>
<dbReference type="Gene3D" id="1.10.3380.30">
    <property type="match status" value="1"/>
</dbReference>
<keyword evidence="4" id="KW-0067">ATP-binding</keyword>
<dbReference type="eggNOG" id="COG4581">
    <property type="taxonomic scope" value="Bacteria"/>
</dbReference>
<dbReference type="InterPro" id="IPR011545">
    <property type="entry name" value="DEAD/DEAH_box_helicase_dom"/>
</dbReference>
<dbReference type="AlphaFoldDB" id="A0A098BQJ2"/>
<dbReference type="EMBL" id="CCSD01000091">
    <property type="protein sequence ID" value="CDZ90968.1"/>
    <property type="molecule type" value="Genomic_DNA"/>
</dbReference>
<keyword evidence="1" id="KW-0547">Nucleotide-binding</keyword>
<feature type="region of interest" description="Disordered" evidence="5">
    <location>
        <begin position="755"/>
        <end position="774"/>
    </location>
</feature>
<keyword evidence="3 8" id="KW-0347">Helicase</keyword>
<dbReference type="Gene3D" id="3.40.50.300">
    <property type="entry name" value="P-loop containing nucleotide triphosphate hydrolases"/>
    <property type="match status" value="2"/>
</dbReference>
<dbReference type="InterPro" id="IPR012961">
    <property type="entry name" value="Ski2/MTR4_C"/>
</dbReference>
<dbReference type="Proteomes" id="UP000042997">
    <property type="component" value="Unassembled WGS sequence"/>
</dbReference>
<dbReference type="InterPro" id="IPR014001">
    <property type="entry name" value="Helicase_ATP-bd"/>
</dbReference>
<dbReference type="SMART" id="SM01142">
    <property type="entry name" value="DSHCT"/>
    <property type="match status" value="1"/>
</dbReference>
<dbReference type="PANTHER" id="PTHR12131">
    <property type="entry name" value="ATP-DEPENDENT RNA AND DNA HELICASE"/>
    <property type="match status" value="1"/>
</dbReference>
<evidence type="ECO:0000259" key="6">
    <source>
        <dbReference type="PROSITE" id="PS51192"/>
    </source>
</evidence>
<dbReference type="InterPro" id="IPR001650">
    <property type="entry name" value="Helicase_C-like"/>
</dbReference>
<evidence type="ECO:0000313" key="8">
    <source>
        <dbReference type="EMBL" id="CDZ90968.1"/>
    </source>
</evidence>
<dbReference type="PROSITE" id="PS51192">
    <property type="entry name" value="HELICASE_ATP_BIND_1"/>
    <property type="match status" value="1"/>
</dbReference>
<dbReference type="PROSITE" id="PS51194">
    <property type="entry name" value="HELICASE_CTER"/>
    <property type="match status" value="1"/>
</dbReference>
<feature type="region of interest" description="Disordered" evidence="5">
    <location>
        <begin position="240"/>
        <end position="259"/>
    </location>
</feature>
<dbReference type="GO" id="GO:0004386">
    <property type="term" value="F:helicase activity"/>
    <property type="evidence" value="ECO:0007669"/>
    <property type="project" value="UniProtKB-KW"/>
</dbReference>
<dbReference type="GO" id="GO:0070478">
    <property type="term" value="P:nuclear-transcribed mRNA catabolic process, 3'-5' exonucleolytic nonsense-mediated decay"/>
    <property type="evidence" value="ECO:0007669"/>
    <property type="project" value="TreeGrafter"/>
</dbReference>
<dbReference type="InterPro" id="IPR050699">
    <property type="entry name" value="RNA-DNA_Helicase"/>
</dbReference>
<evidence type="ECO:0000313" key="9">
    <source>
        <dbReference type="Proteomes" id="UP000042997"/>
    </source>
</evidence>
<gene>
    <name evidence="8" type="ORF">RHRU231_770089</name>
</gene>
<proteinExistence type="predicted"/>
<dbReference type="SMART" id="SM00487">
    <property type="entry name" value="DEXDc"/>
    <property type="match status" value="1"/>
</dbReference>
<evidence type="ECO:0000256" key="1">
    <source>
        <dbReference type="ARBA" id="ARBA00022741"/>
    </source>
</evidence>
<dbReference type="InterPro" id="IPR027417">
    <property type="entry name" value="P-loop_NTPase"/>
</dbReference>
<evidence type="ECO:0000256" key="4">
    <source>
        <dbReference type="ARBA" id="ARBA00022840"/>
    </source>
</evidence>
<keyword evidence="2" id="KW-0378">Hydrolase</keyword>
<dbReference type="GO" id="GO:0005524">
    <property type="term" value="F:ATP binding"/>
    <property type="evidence" value="ECO:0007669"/>
    <property type="project" value="UniProtKB-KW"/>
</dbReference>
<name>A0A098BQJ2_9NOCA</name>
<dbReference type="CDD" id="cd18795">
    <property type="entry name" value="SF2_C_Ski2"/>
    <property type="match status" value="1"/>
</dbReference>
<protein>
    <submittedName>
        <fullName evidence="8">ATP-dependent RNA helicase</fullName>
    </submittedName>
</protein>
<evidence type="ECO:0000256" key="3">
    <source>
        <dbReference type="ARBA" id="ARBA00022806"/>
    </source>
</evidence>
<feature type="domain" description="Helicase C-terminal" evidence="7">
    <location>
        <begin position="259"/>
        <end position="465"/>
    </location>
</feature>
<feature type="domain" description="Helicase ATP-binding" evidence="6">
    <location>
        <begin position="31"/>
        <end position="189"/>
    </location>
</feature>
<dbReference type="SUPFAM" id="SSF52540">
    <property type="entry name" value="P-loop containing nucleoside triphosphate hydrolases"/>
    <property type="match status" value="1"/>
</dbReference>
<sequence>MECVCRQDGPRLAQFTAGLGFTLDDFQVRACRALDEDRDVLVCAPTGAGKTVVGEFAVHLARAAGGKCFYTTPIKALSNQKYADLVARLGDEQVGLLTGDVSLDPHAPVVVMTTEVLRSMLHGRSPLLDGLTHVVMDEVHFLADRERGAVWEEAILYLPAPVRLVSLSATVSNAEEFGAWLGLVRGATTVVVEETRPVPLHQHVLAGGRLFDLFSPTTGAIDENLVRYVAHRQLVDAAPAVPSRRRRRRSATPGPAGVDRPELVARLEAESLLPAIWFRFSRSGCDEAVAECLRSSLRLTEAADVTRIRRIVDRHTAGVSPADLDALGFADWLDGLERGFAAHHAGMVPVFRHAVEELFGLGLVRIVFATETLAVGVNMPARTVVLERLVKHTAAGPVRLTAGEYTQLTGRAGRRGVDREGHAVVLWSPEVQPATVAGLASTRTYPLNSSLRVGYNTAVNLVDRLGVAGARDLLGRSFAQFQAEHSVAALASAATTNAATLRLLDAELGDAEGFAEYQQLRERLAVARTTGTADAVTALARAVRSHPGHRYPDRERLIAVAERRRALAADTEVLRGQVAVATGRLVGTFDRVLGLLDERGYLLSDPYSGEAVVTDHGRILGRIYCGSDLLVAECLRTGVWAGLDPAELAAVVSSVLGEARRPAPGGGALTAGVDAAYRATVRLWREVSDAERRHGLPEGPEPDPVAMRAIHRWARGDGVSAALREAAESDLSAGDLVRRYLRTLDLLGQIGRGGHPVEPAGFTAAGYPQRSPVR</sequence>
<reference evidence="8 9" key="1">
    <citation type="journal article" date="2014" name="Genome Announc.">
        <title>Draft Genome Sequence of Propane- and Butane-Oxidizing Actinobacterium Rhodococcus ruber IEGM 231.</title>
        <authorList>
            <person name="Ivshina I.B."/>
            <person name="Kuyukina M.S."/>
            <person name="Krivoruchko A.V."/>
            <person name="Barbe V."/>
            <person name="Fischer C."/>
        </authorList>
    </citation>
    <scope>NUCLEOTIDE SEQUENCE [LARGE SCALE GENOMIC DNA]</scope>
</reference>